<comment type="similarity">
    <text evidence="1">Belongs to the MurCDEF family. MurE subfamily.</text>
</comment>
<dbReference type="Proteomes" id="UP000177943">
    <property type="component" value="Unassembled WGS sequence"/>
</dbReference>
<name>A0A1G2MTE5_9BACT</name>
<dbReference type="EMBL" id="MHRP01000021">
    <property type="protein sequence ID" value="OHA27123.1"/>
    <property type="molecule type" value="Genomic_DNA"/>
</dbReference>
<dbReference type="Gene3D" id="3.40.1190.10">
    <property type="entry name" value="Mur-like, catalytic domain"/>
    <property type="match status" value="1"/>
</dbReference>
<dbReference type="PANTHER" id="PTHR23135">
    <property type="entry name" value="MUR LIGASE FAMILY MEMBER"/>
    <property type="match status" value="1"/>
</dbReference>
<dbReference type="GO" id="GO:0071555">
    <property type="term" value="P:cell wall organization"/>
    <property type="evidence" value="ECO:0007669"/>
    <property type="project" value="UniProtKB-KW"/>
</dbReference>
<sequence length="447" mass="50092">MDTLLRFGRKLIPKGLFEAAQPIYHYLLALAGALLYRFPAHAKLSSWTRLGGPSREIKVVGITGTKGKTTTAELINAILEEAGFKTALAGTLRFKIGDEEERNLYKMTTPGRFFIQKFLRRAVSAKCDYAVLELTSEGAKQFRHAFIDLDALIFLNLAPEHIESHGSYEKYKEAKLKIAEALARSKKKNPTLIANADDKESGSFLALPVTEKRTFSLADAKPYTLKENGSDITIDDRELFLPLPGVFNIYNALAAITFAKSQKIPFQIVKKALENIKGVRGRMEKIEVVPFNGIQGKQEFLVYVDYAHTPGSLEAVYQTFPDKNKICVLGNTGGGRDKWKRPEMGKIADHYCSRVILTNEDPYDEDPMAILEDMKKGITRHMPEIILNRRMAIQKALSYAKPGEVVFITGKGTDPYIMGKRGKKEVWDDATVVREELQKLNESKPAV</sequence>
<dbReference type="NCBIfam" id="TIGR01085">
    <property type="entry name" value="murE"/>
    <property type="match status" value="1"/>
</dbReference>
<feature type="domain" description="Mur ligase C-terminal" evidence="3">
    <location>
        <begin position="294"/>
        <end position="412"/>
    </location>
</feature>
<evidence type="ECO:0008006" key="7">
    <source>
        <dbReference type="Google" id="ProtNLM"/>
    </source>
</evidence>
<dbReference type="AlphaFoldDB" id="A0A1G2MTE5"/>
<reference evidence="5 6" key="1">
    <citation type="journal article" date="2016" name="Nat. Commun.">
        <title>Thousands of microbial genomes shed light on interconnected biogeochemical processes in an aquifer system.</title>
        <authorList>
            <person name="Anantharaman K."/>
            <person name="Brown C.T."/>
            <person name="Hug L.A."/>
            <person name="Sharon I."/>
            <person name="Castelle C.J."/>
            <person name="Probst A.J."/>
            <person name="Thomas B.C."/>
            <person name="Singh A."/>
            <person name="Wilkins M.J."/>
            <person name="Karaoz U."/>
            <person name="Brodie E.L."/>
            <person name="Williams K.H."/>
            <person name="Hubbard S.S."/>
            <person name="Banfield J.F."/>
        </authorList>
    </citation>
    <scope>NUCLEOTIDE SEQUENCE [LARGE SCALE GENOMIC DNA]</scope>
</reference>
<comment type="subcellular location">
    <subcellularLocation>
        <location evidence="2">Cytoplasm</location>
    </subcellularLocation>
</comment>
<organism evidence="5 6">
    <name type="scientific">Candidatus Taylorbacteria bacterium RIFCSPHIGHO2_02_FULL_45_35</name>
    <dbReference type="NCBI Taxonomy" id="1802311"/>
    <lineage>
        <taxon>Bacteria</taxon>
        <taxon>Candidatus Tayloriibacteriota</taxon>
    </lineage>
</organism>
<dbReference type="SUPFAM" id="SSF53244">
    <property type="entry name" value="MurD-like peptide ligases, peptide-binding domain"/>
    <property type="match status" value="1"/>
</dbReference>
<comment type="caution">
    <text evidence="5">The sequence shown here is derived from an EMBL/GenBank/DDBJ whole genome shotgun (WGS) entry which is preliminary data.</text>
</comment>
<dbReference type="GO" id="GO:0005737">
    <property type="term" value="C:cytoplasm"/>
    <property type="evidence" value="ECO:0007669"/>
    <property type="project" value="UniProtKB-SubCell"/>
</dbReference>
<dbReference type="GO" id="GO:0051301">
    <property type="term" value="P:cell division"/>
    <property type="evidence" value="ECO:0007669"/>
    <property type="project" value="UniProtKB-KW"/>
</dbReference>
<dbReference type="InterPro" id="IPR013221">
    <property type="entry name" value="Mur_ligase_cen"/>
</dbReference>
<evidence type="ECO:0000259" key="3">
    <source>
        <dbReference type="Pfam" id="PF02875"/>
    </source>
</evidence>
<keyword evidence="2" id="KW-0131">Cell cycle</keyword>
<dbReference type="GO" id="GO:0009252">
    <property type="term" value="P:peptidoglycan biosynthetic process"/>
    <property type="evidence" value="ECO:0007669"/>
    <property type="project" value="UniProtKB-UniPathway"/>
</dbReference>
<proteinExistence type="inferred from homology"/>
<dbReference type="SUPFAM" id="SSF53623">
    <property type="entry name" value="MurD-like peptide ligases, catalytic domain"/>
    <property type="match status" value="1"/>
</dbReference>
<dbReference type="Gene3D" id="3.90.190.20">
    <property type="entry name" value="Mur ligase, C-terminal domain"/>
    <property type="match status" value="1"/>
</dbReference>
<dbReference type="GO" id="GO:0005524">
    <property type="term" value="F:ATP binding"/>
    <property type="evidence" value="ECO:0007669"/>
    <property type="project" value="InterPro"/>
</dbReference>
<keyword evidence="2" id="KW-0961">Cell wall biogenesis/degradation</keyword>
<dbReference type="Pfam" id="PF02875">
    <property type="entry name" value="Mur_ligase_C"/>
    <property type="match status" value="1"/>
</dbReference>
<keyword evidence="2" id="KW-0573">Peptidoglycan synthesis</keyword>
<evidence type="ECO:0000313" key="6">
    <source>
        <dbReference type="Proteomes" id="UP000177943"/>
    </source>
</evidence>
<evidence type="ECO:0000259" key="4">
    <source>
        <dbReference type="Pfam" id="PF08245"/>
    </source>
</evidence>
<dbReference type="Pfam" id="PF08245">
    <property type="entry name" value="Mur_ligase_M"/>
    <property type="match status" value="1"/>
</dbReference>
<evidence type="ECO:0000256" key="1">
    <source>
        <dbReference type="ARBA" id="ARBA00005898"/>
    </source>
</evidence>
<dbReference type="UniPathway" id="UPA00219"/>
<keyword evidence="2" id="KW-0133">Cell shape</keyword>
<dbReference type="InterPro" id="IPR036565">
    <property type="entry name" value="Mur-like_cat_sf"/>
</dbReference>
<accession>A0A1G2MTE5</accession>
<dbReference type="GO" id="GO:0008360">
    <property type="term" value="P:regulation of cell shape"/>
    <property type="evidence" value="ECO:0007669"/>
    <property type="project" value="UniProtKB-KW"/>
</dbReference>
<dbReference type="InterPro" id="IPR036615">
    <property type="entry name" value="Mur_ligase_C_dom_sf"/>
</dbReference>
<protein>
    <recommendedName>
        <fullName evidence="7">UDP-N-acetylmuramyl-tripeptide synthetase</fullName>
    </recommendedName>
</protein>
<dbReference type="PANTHER" id="PTHR23135:SF4">
    <property type="entry name" value="UDP-N-ACETYLMURAMOYL-L-ALANYL-D-GLUTAMATE--2,6-DIAMINOPIMELATE LIGASE MURE HOMOLOG, CHLOROPLASTIC"/>
    <property type="match status" value="1"/>
</dbReference>
<gene>
    <name evidence="5" type="ORF">A3D56_03315</name>
</gene>
<evidence type="ECO:0000256" key="2">
    <source>
        <dbReference type="RuleBase" id="RU004135"/>
    </source>
</evidence>
<feature type="domain" description="Mur ligase central" evidence="4">
    <location>
        <begin position="62"/>
        <end position="258"/>
    </location>
</feature>
<dbReference type="InterPro" id="IPR005761">
    <property type="entry name" value="UDP-N-AcMur-Glu-dNH2Pim_ligase"/>
</dbReference>
<dbReference type="GO" id="GO:0016881">
    <property type="term" value="F:acid-amino acid ligase activity"/>
    <property type="evidence" value="ECO:0007669"/>
    <property type="project" value="InterPro"/>
</dbReference>
<comment type="pathway">
    <text evidence="2">Cell wall biogenesis; peptidoglycan biosynthesis.</text>
</comment>
<dbReference type="InterPro" id="IPR004101">
    <property type="entry name" value="Mur_ligase_C"/>
</dbReference>
<evidence type="ECO:0000313" key="5">
    <source>
        <dbReference type="EMBL" id="OHA27123.1"/>
    </source>
</evidence>
<keyword evidence="2" id="KW-0132">Cell division</keyword>